<evidence type="ECO:0000313" key="2">
    <source>
        <dbReference type="Proteomes" id="UP001596072"/>
    </source>
</evidence>
<dbReference type="Proteomes" id="UP001596072">
    <property type="component" value="Unassembled WGS sequence"/>
</dbReference>
<reference evidence="2" key="1">
    <citation type="journal article" date="2019" name="Int. J. Syst. Evol. Microbiol.">
        <title>The Global Catalogue of Microorganisms (GCM) 10K type strain sequencing project: providing services to taxonomists for standard genome sequencing and annotation.</title>
        <authorList>
            <consortium name="The Broad Institute Genomics Platform"/>
            <consortium name="The Broad Institute Genome Sequencing Center for Infectious Disease"/>
            <person name="Wu L."/>
            <person name="Ma J."/>
        </authorList>
    </citation>
    <scope>NUCLEOTIDE SEQUENCE [LARGE SCALE GENOMIC DNA]</scope>
    <source>
        <strain evidence="2">YIM 94188</strain>
    </source>
</reference>
<name>A0ABW0ZIM0_9ACTN</name>
<protein>
    <recommendedName>
        <fullName evidence="3">PadR family transcriptional regulator</fullName>
    </recommendedName>
</protein>
<proteinExistence type="predicted"/>
<evidence type="ECO:0000313" key="1">
    <source>
        <dbReference type="EMBL" id="MFC5729234.1"/>
    </source>
</evidence>
<dbReference type="EMBL" id="JBHSNS010000003">
    <property type="protein sequence ID" value="MFC5729234.1"/>
    <property type="molecule type" value="Genomic_DNA"/>
</dbReference>
<accession>A0ABW0ZIM0</accession>
<organism evidence="1 2">
    <name type="scientific">Nocardioides vastitatis</name>
    <dbReference type="NCBI Taxonomy" id="2568655"/>
    <lineage>
        <taxon>Bacteria</taxon>
        <taxon>Bacillati</taxon>
        <taxon>Actinomycetota</taxon>
        <taxon>Actinomycetes</taxon>
        <taxon>Propionibacteriales</taxon>
        <taxon>Nocardioidaceae</taxon>
        <taxon>Nocardioides</taxon>
    </lineage>
</organism>
<gene>
    <name evidence="1" type="ORF">ACFPQB_09915</name>
</gene>
<sequence length="45" mass="5208">MIGPLLDQVRRLDLAERRWLEEARARLRRTTPAAPAVDARPKGER</sequence>
<evidence type="ECO:0008006" key="3">
    <source>
        <dbReference type="Google" id="ProtNLM"/>
    </source>
</evidence>
<comment type="caution">
    <text evidence="1">The sequence shown here is derived from an EMBL/GenBank/DDBJ whole genome shotgun (WGS) entry which is preliminary data.</text>
</comment>
<keyword evidence="2" id="KW-1185">Reference proteome</keyword>
<dbReference type="RefSeq" id="WP_168798258.1">
    <property type="nucleotide sequence ID" value="NZ_JBHSNS010000003.1"/>
</dbReference>